<proteinExistence type="predicted"/>
<dbReference type="SUPFAM" id="SSF51735">
    <property type="entry name" value="NAD(P)-binding Rossmann-fold domains"/>
    <property type="match status" value="1"/>
</dbReference>
<dbReference type="Gene3D" id="3.40.50.720">
    <property type="entry name" value="NAD(P)-binding Rossmann-like Domain"/>
    <property type="match status" value="1"/>
</dbReference>
<reference evidence="2" key="1">
    <citation type="submission" date="2020-02" db="EMBL/GenBank/DDBJ databases">
        <authorList>
            <person name="Meier V. D."/>
        </authorList>
    </citation>
    <scope>NUCLEOTIDE SEQUENCE</scope>
    <source>
        <strain evidence="2">AVDCRST_MAG06</strain>
    </source>
</reference>
<dbReference type="RefSeq" id="WP_295660132.1">
    <property type="nucleotide sequence ID" value="NZ_CADCUP010000166.1"/>
</dbReference>
<evidence type="ECO:0000313" key="2">
    <source>
        <dbReference type="EMBL" id="CAA9405558.1"/>
    </source>
</evidence>
<dbReference type="InterPro" id="IPR016040">
    <property type="entry name" value="NAD(P)-bd_dom"/>
</dbReference>
<dbReference type="Pfam" id="PF13460">
    <property type="entry name" value="NAD_binding_10"/>
    <property type="match status" value="1"/>
</dbReference>
<gene>
    <name evidence="2" type="ORF">AVDCRST_MAG06-2504</name>
</gene>
<evidence type="ECO:0000259" key="1">
    <source>
        <dbReference type="Pfam" id="PF13460"/>
    </source>
</evidence>
<dbReference type="PANTHER" id="PTHR15020">
    <property type="entry name" value="FLAVIN REDUCTASE-RELATED"/>
    <property type="match status" value="1"/>
</dbReference>
<name>A0A6J4P674_9ACTN</name>
<organism evidence="2">
    <name type="scientific">uncultured Nocardioides sp</name>
    <dbReference type="NCBI Taxonomy" id="198441"/>
    <lineage>
        <taxon>Bacteria</taxon>
        <taxon>Bacillati</taxon>
        <taxon>Actinomycetota</taxon>
        <taxon>Actinomycetes</taxon>
        <taxon>Propionibacteriales</taxon>
        <taxon>Nocardioidaceae</taxon>
        <taxon>Nocardioides</taxon>
        <taxon>environmental samples</taxon>
    </lineage>
</organism>
<dbReference type="AlphaFoldDB" id="A0A6J4P674"/>
<protein>
    <recommendedName>
        <fullName evidence="1">NAD(P)-binding domain-containing protein</fullName>
    </recommendedName>
</protein>
<accession>A0A6J4P674</accession>
<feature type="domain" description="NAD(P)-binding" evidence="1">
    <location>
        <begin position="7"/>
        <end position="198"/>
    </location>
</feature>
<dbReference type="EMBL" id="CADCUP010000166">
    <property type="protein sequence ID" value="CAA9405558.1"/>
    <property type="molecule type" value="Genomic_DNA"/>
</dbReference>
<sequence length="213" mass="21581">MRIVVLGANGGVGRQAVRAAAERGHQVVAAARATDPGAADDGVDRRAVDVRDADAVHAALAGVDAVLWCVGVTRTSGPGVGSAALPHVVAAARSHGVTRLVSVSGAGVDLPGDRKGLGARLVSALTHRLAGALVGDKEAEHRILAASDLVWTEVRPPRLTDGGATGRWRLGDDAPGLTASPVTRGDVAEAMLDLAADPGQWVRASPFISTVRG</sequence>
<dbReference type="InterPro" id="IPR036291">
    <property type="entry name" value="NAD(P)-bd_dom_sf"/>
</dbReference>
<dbReference type="PANTHER" id="PTHR15020:SF50">
    <property type="entry name" value="UPF0659 PROTEIN YMR090W"/>
    <property type="match status" value="1"/>
</dbReference>